<evidence type="ECO:0000256" key="3">
    <source>
        <dbReference type="ARBA" id="ARBA00022723"/>
    </source>
</evidence>
<feature type="domain" description="M23ase beta-sheet core" evidence="9">
    <location>
        <begin position="501"/>
        <end position="598"/>
    </location>
</feature>
<keyword evidence="2" id="KW-0645">Protease</keyword>
<dbReference type="InterPro" id="IPR050570">
    <property type="entry name" value="Cell_wall_metabolism_enzyme"/>
</dbReference>
<sequence>MWMVTPSSHSCPYHDFVNHHDAQAEIVEAAAAGLVQRQDLPVVNLHHPRLQPYRAARLADPPPLNVSSPNDPRLNRRAINRRWLTATVLMAGAACFLMLGALDVAFHGKWHFRAAVAVFARSTVAEIDESLDGRGDRLDPLKTTVQIAPSQVHLGELSVPSLGAKPQHRLQAHLGPGETVAVVSAVARRAEPSDDADPVQLAGDPMPPEIRYGTSVRRRRAVHPATLAALGYADGEDTLARAEAINMTVVPEALNRQDMVEKIIMAKPKDTLPLILTSFGASNDDAQAITARMPGWADGKPGLFAGGEMVTVVQPDTAGDKASVRPSRVIVQRPGNDPVAVALADNGSYDEMSAPPTASTDMPKPPAGAGAVPATGPSISVRDNLYALAQANNMDRSVVDQAVRLAGRDIDLDGPASPDDNVDILYALDDDGQQELTFAGLTVAGETHRYYRFTSPDDRSTDYYDEDGHSQTVMLLRKPVANGRLGDGFGWRIHPVLHDRRFHQGVDYAAPFGSPVAAAGSGVIEKIDQESGYGKYIRVLHDQGYETTYAHVSGFPRNMRVGTRVRQGETIAYIGSTGLSTGPHLYYEVRINGRNVDPLRIKLEAGRVLGGGALVAFKQQREKLEAALTQ</sequence>
<dbReference type="SUPFAM" id="SSF51261">
    <property type="entry name" value="Duplicated hybrid motif"/>
    <property type="match status" value="1"/>
</dbReference>
<comment type="cofactor">
    <cofactor evidence="1">
        <name>Zn(2+)</name>
        <dbReference type="ChEBI" id="CHEBI:29105"/>
    </cofactor>
</comment>
<evidence type="ECO:0000256" key="1">
    <source>
        <dbReference type="ARBA" id="ARBA00001947"/>
    </source>
</evidence>
<feature type="transmembrane region" description="Helical" evidence="8">
    <location>
        <begin position="83"/>
        <end position="102"/>
    </location>
</feature>
<gene>
    <name evidence="10" type="ORF">GCM10007874_35450</name>
</gene>
<dbReference type="Proteomes" id="UP001156882">
    <property type="component" value="Unassembled WGS sequence"/>
</dbReference>
<keyword evidence="11" id="KW-1185">Reference proteome</keyword>
<evidence type="ECO:0000256" key="4">
    <source>
        <dbReference type="ARBA" id="ARBA00022801"/>
    </source>
</evidence>
<keyword evidence="8" id="KW-0812">Transmembrane</keyword>
<keyword evidence="6" id="KW-0482">Metalloprotease</keyword>
<dbReference type="EMBL" id="BSPC01000029">
    <property type="protein sequence ID" value="GLS20528.1"/>
    <property type="molecule type" value="Genomic_DNA"/>
</dbReference>
<evidence type="ECO:0000256" key="8">
    <source>
        <dbReference type="SAM" id="Phobius"/>
    </source>
</evidence>
<evidence type="ECO:0000259" key="9">
    <source>
        <dbReference type="Pfam" id="PF01551"/>
    </source>
</evidence>
<evidence type="ECO:0000256" key="5">
    <source>
        <dbReference type="ARBA" id="ARBA00022833"/>
    </source>
</evidence>
<dbReference type="InterPro" id="IPR011055">
    <property type="entry name" value="Dup_hybrid_motif"/>
</dbReference>
<evidence type="ECO:0000256" key="7">
    <source>
        <dbReference type="SAM" id="MobiDB-lite"/>
    </source>
</evidence>
<feature type="region of interest" description="Disordered" evidence="7">
    <location>
        <begin position="350"/>
        <end position="375"/>
    </location>
</feature>
<evidence type="ECO:0000256" key="6">
    <source>
        <dbReference type="ARBA" id="ARBA00023049"/>
    </source>
</evidence>
<dbReference type="PANTHER" id="PTHR21666:SF288">
    <property type="entry name" value="CELL DIVISION PROTEIN YTFB"/>
    <property type="match status" value="1"/>
</dbReference>
<comment type="caution">
    <text evidence="10">The sequence shown here is derived from an EMBL/GenBank/DDBJ whole genome shotgun (WGS) entry which is preliminary data.</text>
</comment>
<dbReference type="CDD" id="cd12797">
    <property type="entry name" value="M23_peptidase"/>
    <property type="match status" value="1"/>
</dbReference>
<accession>A0ABQ6CL95</accession>
<dbReference type="PANTHER" id="PTHR21666">
    <property type="entry name" value="PEPTIDASE-RELATED"/>
    <property type="match status" value="1"/>
</dbReference>
<proteinExistence type="predicted"/>
<evidence type="ECO:0000313" key="11">
    <source>
        <dbReference type="Proteomes" id="UP001156882"/>
    </source>
</evidence>
<evidence type="ECO:0000313" key="10">
    <source>
        <dbReference type="EMBL" id="GLS20528.1"/>
    </source>
</evidence>
<dbReference type="Gene3D" id="2.70.70.10">
    <property type="entry name" value="Glucose Permease (Domain IIA)"/>
    <property type="match status" value="1"/>
</dbReference>
<keyword evidence="5" id="KW-0862">Zinc</keyword>
<reference evidence="11" key="1">
    <citation type="journal article" date="2019" name="Int. J. Syst. Evol. Microbiol.">
        <title>The Global Catalogue of Microorganisms (GCM) 10K type strain sequencing project: providing services to taxonomists for standard genome sequencing and annotation.</title>
        <authorList>
            <consortium name="The Broad Institute Genomics Platform"/>
            <consortium name="The Broad Institute Genome Sequencing Center for Infectious Disease"/>
            <person name="Wu L."/>
            <person name="Ma J."/>
        </authorList>
    </citation>
    <scope>NUCLEOTIDE SEQUENCE [LARGE SCALE GENOMIC DNA]</scope>
    <source>
        <strain evidence="11">NBRC 101365</strain>
    </source>
</reference>
<keyword evidence="8" id="KW-0472">Membrane</keyword>
<evidence type="ECO:0000256" key="2">
    <source>
        <dbReference type="ARBA" id="ARBA00022670"/>
    </source>
</evidence>
<dbReference type="Pfam" id="PF01551">
    <property type="entry name" value="Peptidase_M23"/>
    <property type="match status" value="1"/>
</dbReference>
<keyword evidence="4" id="KW-0378">Hydrolase</keyword>
<name>A0ABQ6CL95_9HYPH</name>
<dbReference type="InterPro" id="IPR016047">
    <property type="entry name" value="M23ase_b-sheet_dom"/>
</dbReference>
<keyword evidence="3" id="KW-0479">Metal-binding</keyword>
<organism evidence="10 11">
    <name type="scientific">Labrys miyagiensis</name>
    <dbReference type="NCBI Taxonomy" id="346912"/>
    <lineage>
        <taxon>Bacteria</taxon>
        <taxon>Pseudomonadati</taxon>
        <taxon>Pseudomonadota</taxon>
        <taxon>Alphaproteobacteria</taxon>
        <taxon>Hyphomicrobiales</taxon>
        <taxon>Xanthobacteraceae</taxon>
        <taxon>Labrys</taxon>
    </lineage>
</organism>
<keyword evidence="8" id="KW-1133">Transmembrane helix</keyword>
<dbReference type="Gene3D" id="3.10.450.350">
    <property type="match status" value="1"/>
</dbReference>
<protein>
    <submittedName>
        <fullName evidence="10">Membrane protein</fullName>
    </submittedName>
</protein>